<dbReference type="AlphaFoldDB" id="A0AA88YIT5"/>
<dbReference type="PANTHER" id="PTHR35072">
    <property type="entry name" value="COILED-COIL DOMAIN-CONTAINING PROTEIN 91"/>
    <property type="match status" value="1"/>
</dbReference>
<feature type="region of interest" description="Disordered" evidence="1">
    <location>
        <begin position="389"/>
        <end position="413"/>
    </location>
</feature>
<dbReference type="PANTHER" id="PTHR35072:SF1">
    <property type="entry name" value="COILED-COIL DOMAIN-CONTAINING PROTEIN 91"/>
    <property type="match status" value="1"/>
</dbReference>
<comment type="caution">
    <text evidence="2">The sequence shown here is derived from an EMBL/GenBank/DDBJ whole genome shotgun (WGS) entry which is preliminary data.</text>
</comment>
<dbReference type="GO" id="GO:0005802">
    <property type="term" value="C:trans-Golgi network"/>
    <property type="evidence" value="ECO:0007669"/>
    <property type="project" value="TreeGrafter"/>
</dbReference>
<feature type="compositionally biased region" description="Polar residues" evidence="1">
    <location>
        <begin position="149"/>
        <end position="168"/>
    </location>
</feature>
<feature type="region of interest" description="Disordered" evidence="1">
    <location>
        <begin position="70"/>
        <end position="110"/>
    </location>
</feature>
<dbReference type="InterPro" id="IPR034592">
    <property type="entry name" value="CCDC91"/>
</dbReference>
<proteinExistence type="predicted"/>
<protein>
    <submittedName>
        <fullName evidence="2">Uncharacterized protein</fullName>
    </submittedName>
</protein>
<feature type="compositionally biased region" description="Basic and acidic residues" evidence="1">
    <location>
        <begin position="401"/>
        <end position="413"/>
    </location>
</feature>
<dbReference type="Proteomes" id="UP001186944">
    <property type="component" value="Unassembled WGS sequence"/>
</dbReference>
<sequence>MNQRFTFFFQNQLDDDDFGDFGGFEAAEPVVDNAASEEPSGVEASPSPWAILGLGSDSVGARPDLLCGQNRFPPLLDPSVPAPEDGATAGPTENDVSAPRTNALDVPGALPQAQGFDEASYVNDILDGSFRSNSSPHSAGPALSAQPEHISNTLDLVPSSSRGASANGNVREPDLTTGPPDIAREPANEVSEKPDVANDSAVGGIVVEEVDSMEQMASNNNAVKNVIMATGPQSSFFGPVSSGPPSSGEKSSGGGDNSIPSGADTSVLTCPVYIPKNKAFAQSEGISNQAYNEISAVREDSKAAVQAVVDQYKTLMATTLSQQQEMFQCHLQESRDKEGEQLKLQLQQQSAILEEMFKEEKKKLQEELLNLAKEQMQAQEKEFQTFLEEEKKKSQQMIEESSQREREASQDQLERAIKEEKERTEEALKEQQEKFDKLLTEEKEKSTSEMQEMLQDERRKFKVELASAVEEERTKHQDYMQKALELAKKEAESYVQQQREVSICNNQSYAQQQRELDHVVRQRQFSSLDIFLGSARDQLSLLMNKDSDKSSTSDQDIDKPS</sequence>
<name>A0AA88YIT5_PINIB</name>
<organism evidence="2 3">
    <name type="scientific">Pinctada imbricata</name>
    <name type="common">Atlantic pearl-oyster</name>
    <name type="synonym">Pinctada martensii</name>
    <dbReference type="NCBI Taxonomy" id="66713"/>
    <lineage>
        <taxon>Eukaryota</taxon>
        <taxon>Metazoa</taxon>
        <taxon>Spiralia</taxon>
        <taxon>Lophotrochozoa</taxon>
        <taxon>Mollusca</taxon>
        <taxon>Bivalvia</taxon>
        <taxon>Autobranchia</taxon>
        <taxon>Pteriomorphia</taxon>
        <taxon>Pterioida</taxon>
        <taxon>Pterioidea</taxon>
        <taxon>Pteriidae</taxon>
        <taxon>Pinctada</taxon>
    </lineage>
</organism>
<feature type="compositionally biased region" description="Basic and acidic residues" evidence="1">
    <location>
        <begin position="182"/>
        <end position="196"/>
    </location>
</feature>
<feature type="region of interest" description="Disordered" evidence="1">
    <location>
        <begin position="235"/>
        <end position="262"/>
    </location>
</feature>
<feature type="compositionally biased region" description="Low complexity" evidence="1">
    <location>
        <begin position="235"/>
        <end position="250"/>
    </location>
</feature>
<keyword evidence="3" id="KW-1185">Reference proteome</keyword>
<accession>A0AA88YIT5</accession>
<dbReference type="EMBL" id="VSWD01000005">
    <property type="protein sequence ID" value="KAK3102446.1"/>
    <property type="molecule type" value="Genomic_DNA"/>
</dbReference>
<feature type="region of interest" description="Disordered" evidence="1">
    <location>
        <begin position="131"/>
        <end position="201"/>
    </location>
</feature>
<evidence type="ECO:0000313" key="3">
    <source>
        <dbReference type="Proteomes" id="UP001186944"/>
    </source>
</evidence>
<dbReference type="GO" id="GO:0090160">
    <property type="term" value="P:Golgi to lysosome transport"/>
    <property type="evidence" value="ECO:0007669"/>
    <property type="project" value="TreeGrafter"/>
</dbReference>
<reference evidence="2" key="1">
    <citation type="submission" date="2019-08" db="EMBL/GenBank/DDBJ databases">
        <title>The improved chromosome-level genome for the pearl oyster Pinctada fucata martensii using PacBio sequencing and Hi-C.</title>
        <authorList>
            <person name="Zheng Z."/>
        </authorList>
    </citation>
    <scope>NUCLEOTIDE SEQUENCE</scope>
    <source>
        <strain evidence="2">ZZ-2019</strain>
        <tissue evidence="2">Adductor muscle</tissue>
    </source>
</reference>
<evidence type="ECO:0000256" key="1">
    <source>
        <dbReference type="SAM" id="MobiDB-lite"/>
    </source>
</evidence>
<dbReference type="GO" id="GO:0005829">
    <property type="term" value="C:cytosol"/>
    <property type="evidence" value="ECO:0007669"/>
    <property type="project" value="GOC"/>
</dbReference>
<gene>
    <name evidence="2" type="ORF">FSP39_011422</name>
</gene>
<evidence type="ECO:0000313" key="2">
    <source>
        <dbReference type="EMBL" id="KAK3102446.1"/>
    </source>
</evidence>